<comment type="caution">
    <text evidence="1">The sequence shown here is derived from an EMBL/GenBank/DDBJ whole genome shotgun (WGS) entry which is preliminary data.</text>
</comment>
<proteinExistence type="predicted"/>
<protein>
    <submittedName>
        <fullName evidence="1">Uncharacterized protein</fullName>
    </submittedName>
</protein>
<reference evidence="2" key="1">
    <citation type="submission" date="2017-09" db="EMBL/GenBank/DDBJ databases">
        <title>Depth-based differentiation of microbial function through sediment-hosted aquifers and enrichment of novel symbionts in the deep terrestrial subsurface.</title>
        <authorList>
            <person name="Probst A.J."/>
            <person name="Ladd B."/>
            <person name="Jarett J.K."/>
            <person name="Geller-Mcgrath D.E."/>
            <person name="Sieber C.M.K."/>
            <person name="Emerson J.B."/>
            <person name="Anantharaman K."/>
            <person name="Thomas B.C."/>
            <person name="Malmstrom R."/>
            <person name="Stieglmeier M."/>
            <person name="Klingl A."/>
            <person name="Woyke T."/>
            <person name="Ryan C.M."/>
            <person name="Banfield J.F."/>
        </authorList>
    </citation>
    <scope>NUCLEOTIDE SEQUENCE [LARGE SCALE GENOMIC DNA]</scope>
</reference>
<sequence>MTKQNYKKQAIGLTRKQFKALLKVVYLGNWVANAYRTEDMQKEYERIEDYIFSLAPQFGMGEYMDHEESDGDKYYPTNFFEETTDVHKLHEEYDEETMWDELAERLGKRDFFKKYSKEEIQNMSREKHFIKLSECIDVWNEEFSTYGLDRFRIKNENLSLPHPTRV</sequence>
<dbReference type="Proteomes" id="UP000230484">
    <property type="component" value="Unassembled WGS sequence"/>
</dbReference>
<evidence type="ECO:0000313" key="2">
    <source>
        <dbReference type="Proteomes" id="UP000230484"/>
    </source>
</evidence>
<organism evidence="1 2">
    <name type="scientific">Candidatus Woesebacteria bacterium CG_4_9_14_3_um_filter_39_10</name>
    <dbReference type="NCBI Taxonomy" id="1975056"/>
    <lineage>
        <taxon>Bacteria</taxon>
        <taxon>Candidatus Woeseibacteriota</taxon>
    </lineage>
</organism>
<dbReference type="EMBL" id="PFWW01000046">
    <property type="protein sequence ID" value="PJA42634.1"/>
    <property type="molecule type" value="Genomic_DNA"/>
</dbReference>
<dbReference type="AlphaFoldDB" id="A0A2M7X912"/>
<name>A0A2M7X912_9BACT</name>
<accession>A0A2M7X912</accession>
<gene>
    <name evidence="1" type="ORF">CO176_02085</name>
</gene>
<evidence type="ECO:0000313" key="1">
    <source>
        <dbReference type="EMBL" id="PJA42634.1"/>
    </source>
</evidence>